<gene>
    <name evidence="5" type="ORF">H8S62_08160</name>
</gene>
<dbReference type="SUPFAM" id="SSF52540">
    <property type="entry name" value="P-loop containing nucleoside triphosphate hydrolases"/>
    <property type="match status" value="1"/>
</dbReference>
<evidence type="ECO:0000313" key="6">
    <source>
        <dbReference type="Proteomes" id="UP000607645"/>
    </source>
</evidence>
<dbReference type="AlphaFoldDB" id="A0A8J6J6F4"/>
<dbReference type="Proteomes" id="UP000607645">
    <property type="component" value="Unassembled WGS sequence"/>
</dbReference>
<accession>A0A8J6J6F4</accession>
<feature type="region of interest" description="Disordered" evidence="2">
    <location>
        <begin position="521"/>
        <end position="548"/>
    </location>
</feature>
<sequence length="761" mass="81557">MRIIRMTASFGRLQNAALELSPGLNLIEAPNEGGKSTWCAFIRAMLYGIPTRERDTKTSIAEKNRYQPWSGGAMEGAMELSWQGKHITLRRGPKGSTPFGSFSAVYTDTGEAVAGLTAENCGETLLGVSREVFERSAFVGQGGASIGESAELERRIAALVSSGEEDVSYSEVDARLREWLRRRRHNKSGLIPKLENELAVLNDTLARQAQARNQAEDAQREIAALTARRDALAAALSAWRSQANQARIRQYEAAQADLEAAQAAVDAITADLTKHGAPPDRETLRQAQEDLAYLKTVNANLKLAEGQVEEARAKADKARADAVDPLFPGLSADEAWRRASADASAVAACRSGADKQKKWRWLGLLIGLILGGAVAGLGLLLQPNSIFVFAGAGAGLLVLTEVLCVAVSSSRAKSLERTADGLLARYAAEYPDDILSNANAFREKCVLASEAERKAQAVEDSRLQLTAQREELAGCLLDLVHTFEPGVTDTFGVSAAISRALSLDERLATARVRLEGARKLAESLPRPDEAGDCAAGAADGGAPDEHFDPQAVSASLSAAEGELSRLRSTLAMARGELNTLGDPALFQARREELTEELSRRREEYDALTLALEGLADANSDLQARFSPALNAEAGDILSVLTGGKYGKVTLNREFEAMAEEADSPLPRRTLLLSQGTAEQVYLAVRLAVCRLALPGDECAPIVLDDALDAFDDARMALALDYLRALGRERQVLLFTCHSREAAYLSGADDAAVTLHTLCGGS</sequence>
<feature type="coiled-coil region" evidence="1">
    <location>
        <begin position="556"/>
        <end position="610"/>
    </location>
</feature>
<dbReference type="PANTHER" id="PTHR41259:SF1">
    <property type="entry name" value="DOUBLE-STRAND BREAK REPAIR RAD50 ATPASE, PUTATIVE-RELATED"/>
    <property type="match status" value="1"/>
</dbReference>
<protein>
    <submittedName>
        <fullName evidence="5">AAA family ATPase</fullName>
    </submittedName>
</protein>
<comment type="caution">
    <text evidence="5">The sequence shown here is derived from an EMBL/GenBank/DDBJ whole genome shotgun (WGS) entry which is preliminary data.</text>
</comment>
<organism evidence="5 6">
    <name type="scientific">Lawsonibacter faecis</name>
    <dbReference type="NCBI Taxonomy" id="2763052"/>
    <lineage>
        <taxon>Bacteria</taxon>
        <taxon>Bacillati</taxon>
        <taxon>Bacillota</taxon>
        <taxon>Clostridia</taxon>
        <taxon>Eubacteriales</taxon>
        <taxon>Oscillospiraceae</taxon>
        <taxon>Lawsonibacter</taxon>
    </lineage>
</organism>
<evidence type="ECO:0000259" key="4">
    <source>
        <dbReference type="Pfam" id="PF13514"/>
    </source>
</evidence>
<feature type="domain" description="YhaN AAA" evidence="4">
    <location>
        <begin position="1"/>
        <end position="55"/>
    </location>
</feature>
<evidence type="ECO:0000256" key="2">
    <source>
        <dbReference type="SAM" id="MobiDB-lite"/>
    </source>
</evidence>
<feature type="transmembrane region" description="Helical" evidence="3">
    <location>
        <begin position="386"/>
        <end position="407"/>
    </location>
</feature>
<evidence type="ECO:0000313" key="5">
    <source>
        <dbReference type="EMBL" id="MBC5736987.1"/>
    </source>
</evidence>
<dbReference type="InterPro" id="IPR027417">
    <property type="entry name" value="P-loop_NTPase"/>
</dbReference>
<dbReference type="Pfam" id="PF13514">
    <property type="entry name" value="AAA_27"/>
    <property type="match status" value="1"/>
</dbReference>
<feature type="compositionally biased region" description="Low complexity" evidence="2">
    <location>
        <begin position="532"/>
        <end position="541"/>
    </location>
</feature>
<keyword evidence="3" id="KW-0472">Membrane</keyword>
<keyword evidence="1" id="KW-0175">Coiled coil</keyword>
<evidence type="ECO:0000256" key="3">
    <source>
        <dbReference type="SAM" id="Phobius"/>
    </source>
</evidence>
<feature type="transmembrane region" description="Helical" evidence="3">
    <location>
        <begin position="361"/>
        <end position="380"/>
    </location>
</feature>
<dbReference type="EMBL" id="JACOPQ010000005">
    <property type="protein sequence ID" value="MBC5736987.1"/>
    <property type="molecule type" value="Genomic_DNA"/>
</dbReference>
<proteinExistence type="predicted"/>
<keyword evidence="3" id="KW-1133">Transmembrane helix</keyword>
<name>A0A8J6J6F4_9FIRM</name>
<evidence type="ECO:0000256" key="1">
    <source>
        <dbReference type="SAM" id="Coils"/>
    </source>
</evidence>
<feature type="coiled-coil region" evidence="1">
    <location>
        <begin position="191"/>
        <end position="321"/>
    </location>
</feature>
<dbReference type="Gene3D" id="3.40.50.300">
    <property type="entry name" value="P-loop containing nucleotide triphosphate hydrolases"/>
    <property type="match status" value="2"/>
</dbReference>
<dbReference type="PANTHER" id="PTHR41259">
    <property type="entry name" value="DOUBLE-STRAND BREAK REPAIR RAD50 ATPASE, PUTATIVE-RELATED"/>
    <property type="match status" value="1"/>
</dbReference>
<dbReference type="RefSeq" id="WP_186918978.1">
    <property type="nucleotide sequence ID" value="NZ_JACOPQ010000005.1"/>
</dbReference>
<keyword evidence="6" id="KW-1185">Reference proteome</keyword>
<keyword evidence="3" id="KW-0812">Transmembrane</keyword>
<dbReference type="InterPro" id="IPR038734">
    <property type="entry name" value="YhaN_AAA"/>
</dbReference>
<reference evidence="5" key="1">
    <citation type="submission" date="2020-08" db="EMBL/GenBank/DDBJ databases">
        <title>Genome public.</title>
        <authorList>
            <person name="Liu C."/>
            <person name="Sun Q."/>
        </authorList>
    </citation>
    <scope>NUCLEOTIDE SEQUENCE</scope>
    <source>
        <strain evidence="5">NSJ-52</strain>
    </source>
</reference>